<keyword evidence="2" id="KW-1185">Reference proteome</keyword>
<dbReference type="KEGG" id="hhw:NCTC503_00989"/>
<dbReference type="AlphaFoldDB" id="A0A4U9RDN6"/>
<accession>A0A4U9RDN6</accession>
<sequence length="129" mass="16005">MRNNNMELLNQLLTKVQGWKKTQNITDMKTYFTEVFVSDLFLECQFDYYIEKILKLIKNDIFDVDYFLKMNRKYPNSMFHDYIRRKGWDVLVEPNFKINEENRRKWHEMDIEEWAEFYHQQTKGEKLNG</sequence>
<evidence type="ECO:0000313" key="1">
    <source>
        <dbReference type="EMBL" id="VTQ86830.1"/>
    </source>
</evidence>
<name>A0A4U9RDN6_HATHI</name>
<organism evidence="1 2">
    <name type="scientific">Hathewaya histolytica</name>
    <name type="common">Clostridium histolyticum</name>
    <dbReference type="NCBI Taxonomy" id="1498"/>
    <lineage>
        <taxon>Bacteria</taxon>
        <taxon>Bacillati</taxon>
        <taxon>Bacillota</taxon>
        <taxon>Clostridia</taxon>
        <taxon>Eubacteriales</taxon>
        <taxon>Clostridiaceae</taxon>
        <taxon>Hathewaya</taxon>
    </lineage>
</organism>
<protein>
    <submittedName>
        <fullName evidence="1">Uncharacterized protein</fullName>
    </submittedName>
</protein>
<proteinExistence type="predicted"/>
<evidence type="ECO:0000313" key="2">
    <source>
        <dbReference type="Proteomes" id="UP000308489"/>
    </source>
</evidence>
<dbReference type="EMBL" id="LR590481">
    <property type="protein sequence ID" value="VTQ86830.1"/>
    <property type="molecule type" value="Genomic_DNA"/>
</dbReference>
<dbReference type="Proteomes" id="UP000308489">
    <property type="component" value="Chromosome 1"/>
</dbReference>
<gene>
    <name evidence="1" type="ORF">NCTC503_00989</name>
</gene>
<dbReference type="RefSeq" id="WP_138209693.1">
    <property type="nucleotide sequence ID" value="NZ_CBCRUQ010000004.1"/>
</dbReference>
<reference evidence="1 2" key="1">
    <citation type="submission" date="2019-05" db="EMBL/GenBank/DDBJ databases">
        <authorList>
            <consortium name="Pathogen Informatics"/>
        </authorList>
    </citation>
    <scope>NUCLEOTIDE SEQUENCE [LARGE SCALE GENOMIC DNA]</scope>
    <source>
        <strain evidence="1 2">NCTC503</strain>
    </source>
</reference>